<dbReference type="AlphaFoldDB" id="A0A9P0HZG8"/>
<dbReference type="InterPro" id="IPR001128">
    <property type="entry name" value="Cyt_P450"/>
</dbReference>
<dbReference type="InterPro" id="IPR002403">
    <property type="entry name" value="Cyt_P450_E_grp-IV"/>
</dbReference>
<evidence type="ECO:0000256" key="12">
    <source>
        <dbReference type="ARBA" id="ARBA00023004"/>
    </source>
</evidence>
<dbReference type="GO" id="GO:0005789">
    <property type="term" value="C:endoplasmic reticulum membrane"/>
    <property type="evidence" value="ECO:0007669"/>
    <property type="project" value="UniProtKB-SubCell"/>
</dbReference>
<dbReference type="FunFam" id="1.10.630.10:FF:000182">
    <property type="entry name" value="Cytochrome P450 3A4"/>
    <property type="match status" value="1"/>
</dbReference>
<dbReference type="PANTHER" id="PTHR24292">
    <property type="entry name" value="CYTOCHROME P450"/>
    <property type="match status" value="1"/>
</dbReference>
<comment type="similarity">
    <text evidence="5 17">Belongs to the cytochrome P450 family.</text>
</comment>
<dbReference type="InterPro" id="IPR050476">
    <property type="entry name" value="Insect_CytP450_Detox"/>
</dbReference>
<evidence type="ECO:0000256" key="17">
    <source>
        <dbReference type="RuleBase" id="RU000461"/>
    </source>
</evidence>
<evidence type="ECO:0000256" key="6">
    <source>
        <dbReference type="ARBA" id="ARBA00012109"/>
    </source>
</evidence>
<evidence type="ECO:0000256" key="15">
    <source>
        <dbReference type="ARBA" id="ARBA00047827"/>
    </source>
</evidence>
<dbReference type="EMBL" id="LR824546">
    <property type="protein sequence ID" value="CAH1637403.1"/>
    <property type="molecule type" value="Genomic_DNA"/>
</dbReference>
<evidence type="ECO:0000313" key="18">
    <source>
        <dbReference type="EMBL" id="CAH1637403.1"/>
    </source>
</evidence>
<protein>
    <recommendedName>
        <fullName evidence="6">unspecific monooxygenase</fullName>
        <ecNumber evidence="6">1.14.14.1</ecNumber>
    </recommendedName>
</protein>
<dbReference type="InterPro" id="IPR017972">
    <property type="entry name" value="Cyt_P450_CS"/>
</dbReference>
<dbReference type="Gene3D" id="1.10.630.10">
    <property type="entry name" value="Cytochrome P450"/>
    <property type="match status" value="1"/>
</dbReference>
<dbReference type="CDD" id="cd11056">
    <property type="entry name" value="CYP6-like"/>
    <property type="match status" value="1"/>
</dbReference>
<evidence type="ECO:0000256" key="2">
    <source>
        <dbReference type="ARBA" id="ARBA00003690"/>
    </source>
</evidence>
<dbReference type="GO" id="GO:0005506">
    <property type="term" value="F:iron ion binding"/>
    <property type="evidence" value="ECO:0007669"/>
    <property type="project" value="InterPro"/>
</dbReference>
<keyword evidence="10" id="KW-0492">Microsome</keyword>
<dbReference type="GO" id="GO:0020037">
    <property type="term" value="F:heme binding"/>
    <property type="evidence" value="ECO:0007669"/>
    <property type="project" value="InterPro"/>
</dbReference>
<evidence type="ECO:0000256" key="3">
    <source>
        <dbReference type="ARBA" id="ARBA00004174"/>
    </source>
</evidence>
<evidence type="ECO:0000256" key="7">
    <source>
        <dbReference type="ARBA" id="ARBA00022617"/>
    </source>
</evidence>
<comment type="catalytic activity">
    <reaction evidence="15">
        <text>an organic molecule + reduced [NADPH--hemoprotein reductase] + O2 = an alcohol + oxidized [NADPH--hemoprotein reductase] + H2O + H(+)</text>
        <dbReference type="Rhea" id="RHEA:17149"/>
        <dbReference type="Rhea" id="RHEA-COMP:11964"/>
        <dbReference type="Rhea" id="RHEA-COMP:11965"/>
        <dbReference type="ChEBI" id="CHEBI:15377"/>
        <dbReference type="ChEBI" id="CHEBI:15378"/>
        <dbReference type="ChEBI" id="CHEBI:15379"/>
        <dbReference type="ChEBI" id="CHEBI:30879"/>
        <dbReference type="ChEBI" id="CHEBI:57618"/>
        <dbReference type="ChEBI" id="CHEBI:58210"/>
        <dbReference type="ChEBI" id="CHEBI:142491"/>
        <dbReference type="EC" id="1.14.14.1"/>
    </reaction>
</comment>
<keyword evidence="12 16" id="KW-0408">Iron</keyword>
<gene>
    <name evidence="18" type="ORF">SPLIT_LOCUS2764</name>
</gene>
<keyword evidence="7 16" id="KW-0349">Heme</keyword>
<dbReference type="GO" id="GO:0016712">
    <property type="term" value="F:oxidoreductase activity, acting on paired donors, with incorporation or reduction of molecular oxygen, reduced flavin or flavoprotein as one donor, and incorporation of one atom of oxygen"/>
    <property type="evidence" value="ECO:0007669"/>
    <property type="project" value="UniProtKB-EC"/>
</dbReference>
<evidence type="ECO:0000256" key="9">
    <source>
        <dbReference type="ARBA" id="ARBA00022824"/>
    </source>
</evidence>
<sequence>MFIYLPTLITFVCALYLYFTRTFDFWKKRNVKGPCPIPLFGNYIDVFFRRKHIGVLYHDIYKQYPDEKVVGLYRMMSPTLLIRDLDIVKQVLQKDFESFPDRGVYYSKQKLGDNLFHADVEVMKGLRKHMTAAFTPNKFKANFDMLANRAEQFLEYMGRVSDENGEVNILPGFRKYGADSIMMAAFGIDLKPYDENNLICDVLDEGIQYPRYLLELELLFPGSLTRFDLSIFPDRISRYFKQIIEAGATLGVTDKTERNRAIDIMMELKRQGSINASRKENGEKEHWLEITDEMLAGQAFIFYFAGYGNNSLLLSYALYYLAKNPEKQDILIQEIDEVMLKYDGKFSYESLKEMKYLEMVFEETLRLRPMTNAVVRNAARDVQLEGTDIVIPKNTILAISPYSFHHDEKYFPEPEKFKPERFSTENVRERHPCAMLSFGHGPRSCLGSKFALLQFNICMVKMLLKYRVECTKNTPESITYTPTRLLLTPNERIYLRLVNRDKYK</sequence>
<evidence type="ECO:0000256" key="13">
    <source>
        <dbReference type="ARBA" id="ARBA00023033"/>
    </source>
</evidence>
<proteinExistence type="inferred from homology"/>
<evidence type="ECO:0000256" key="14">
    <source>
        <dbReference type="ARBA" id="ARBA00023136"/>
    </source>
</evidence>
<dbReference type="PRINTS" id="PR00385">
    <property type="entry name" value="P450"/>
</dbReference>
<comment type="subcellular location">
    <subcellularLocation>
        <location evidence="4">Endoplasmic reticulum membrane</location>
        <topology evidence="4">Peripheral membrane protein</topology>
    </subcellularLocation>
    <subcellularLocation>
        <location evidence="3">Microsome membrane</location>
        <topology evidence="3">Peripheral membrane protein</topology>
    </subcellularLocation>
</comment>
<dbReference type="EC" id="1.14.14.1" evidence="6"/>
<comment type="function">
    <text evidence="2">May be involved in the metabolism of insect hormones and in the breakdown of synthetic insecticides.</text>
</comment>
<evidence type="ECO:0000256" key="8">
    <source>
        <dbReference type="ARBA" id="ARBA00022723"/>
    </source>
</evidence>
<keyword evidence="11 17" id="KW-0560">Oxidoreductase</keyword>
<reference evidence="18" key="1">
    <citation type="submission" date="2022-02" db="EMBL/GenBank/DDBJ databases">
        <authorList>
            <person name="King R."/>
        </authorList>
    </citation>
    <scope>NUCLEOTIDE SEQUENCE</scope>
</reference>
<dbReference type="SUPFAM" id="SSF48264">
    <property type="entry name" value="Cytochrome P450"/>
    <property type="match status" value="1"/>
</dbReference>
<keyword evidence="13 17" id="KW-0503">Monooxygenase</keyword>
<dbReference type="Proteomes" id="UP001153321">
    <property type="component" value="Chromosome 15"/>
</dbReference>
<dbReference type="PRINTS" id="PR00465">
    <property type="entry name" value="EP450IV"/>
</dbReference>
<keyword evidence="14" id="KW-0472">Membrane</keyword>
<name>A0A9P0HZG8_SPOLI</name>
<accession>A0A9P0HZG8</accession>
<evidence type="ECO:0000256" key="1">
    <source>
        <dbReference type="ARBA" id="ARBA00001971"/>
    </source>
</evidence>
<dbReference type="InterPro" id="IPR036396">
    <property type="entry name" value="Cyt_P450_sf"/>
</dbReference>
<keyword evidence="19" id="KW-1185">Reference proteome</keyword>
<keyword evidence="9" id="KW-0256">Endoplasmic reticulum</keyword>
<feature type="binding site" description="axial binding residue" evidence="16">
    <location>
        <position position="445"/>
    </location>
    <ligand>
        <name>heme</name>
        <dbReference type="ChEBI" id="CHEBI:30413"/>
    </ligand>
    <ligandPart>
        <name>Fe</name>
        <dbReference type="ChEBI" id="CHEBI:18248"/>
    </ligandPart>
</feature>
<organism evidence="18 19">
    <name type="scientific">Spodoptera littoralis</name>
    <name type="common">Egyptian cotton leafworm</name>
    <dbReference type="NCBI Taxonomy" id="7109"/>
    <lineage>
        <taxon>Eukaryota</taxon>
        <taxon>Metazoa</taxon>
        <taxon>Ecdysozoa</taxon>
        <taxon>Arthropoda</taxon>
        <taxon>Hexapoda</taxon>
        <taxon>Insecta</taxon>
        <taxon>Pterygota</taxon>
        <taxon>Neoptera</taxon>
        <taxon>Endopterygota</taxon>
        <taxon>Lepidoptera</taxon>
        <taxon>Glossata</taxon>
        <taxon>Ditrysia</taxon>
        <taxon>Noctuoidea</taxon>
        <taxon>Noctuidae</taxon>
        <taxon>Amphipyrinae</taxon>
        <taxon>Spodoptera</taxon>
    </lineage>
</organism>
<keyword evidence="8 16" id="KW-0479">Metal-binding</keyword>
<evidence type="ECO:0000256" key="11">
    <source>
        <dbReference type="ARBA" id="ARBA00023002"/>
    </source>
</evidence>
<evidence type="ECO:0000256" key="10">
    <source>
        <dbReference type="ARBA" id="ARBA00022848"/>
    </source>
</evidence>
<evidence type="ECO:0000256" key="16">
    <source>
        <dbReference type="PIRSR" id="PIRSR602403-1"/>
    </source>
</evidence>
<evidence type="ECO:0000313" key="19">
    <source>
        <dbReference type="Proteomes" id="UP001153321"/>
    </source>
</evidence>
<comment type="cofactor">
    <cofactor evidence="1 16">
        <name>heme</name>
        <dbReference type="ChEBI" id="CHEBI:30413"/>
    </cofactor>
</comment>
<dbReference type="PROSITE" id="PS00086">
    <property type="entry name" value="CYTOCHROME_P450"/>
    <property type="match status" value="1"/>
</dbReference>
<evidence type="ECO:0000256" key="4">
    <source>
        <dbReference type="ARBA" id="ARBA00004406"/>
    </source>
</evidence>
<evidence type="ECO:0000256" key="5">
    <source>
        <dbReference type="ARBA" id="ARBA00010617"/>
    </source>
</evidence>
<dbReference type="PANTHER" id="PTHR24292:SF104">
    <property type="entry name" value="CYTOCHROME P450 308A1-RELATED"/>
    <property type="match status" value="1"/>
</dbReference>
<dbReference type="Pfam" id="PF00067">
    <property type="entry name" value="p450"/>
    <property type="match status" value="1"/>
</dbReference>